<dbReference type="RefSeq" id="WP_148596215.1">
    <property type="nucleotide sequence ID" value="NZ_CP042997.1"/>
</dbReference>
<dbReference type="KEGG" id="agv:OJF2_51290"/>
<dbReference type="AlphaFoldDB" id="A0A5B9W8W9"/>
<evidence type="ECO:0000313" key="2">
    <source>
        <dbReference type="Proteomes" id="UP000324233"/>
    </source>
</evidence>
<evidence type="ECO:0000313" key="1">
    <source>
        <dbReference type="EMBL" id="QEH36545.1"/>
    </source>
</evidence>
<organism evidence="1 2">
    <name type="scientific">Aquisphaera giovannonii</name>
    <dbReference type="NCBI Taxonomy" id="406548"/>
    <lineage>
        <taxon>Bacteria</taxon>
        <taxon>Pseudomonadati</taxon>
        <taxon>Planctomycetota</taxon>
        <taxon>Planctomycetia</taxon>
        <taxon>Isosphaerales</taxon>
        <taxon>Isosphaeraceae</taxon>
        <taxon>Aquisphaera</taxon>
    </lineage>
</organism>
<accession>A0A5B9W8W9</accession>
<proteinExistence type="predicted"/>
<dbReference type="EMBL" id="CP042997">
    <property type="protein sequence ID" value="QEH36545.1"/>
    <property type="molecule type" value="Genomic_DNA"/>
</dbReference>
<protein>
    <submittedName>
        <fullName evidence="1">Uncharacterized protein</fullName>
    </submittedName>
</protein>
<name>A0A5B9W8W9_9BACT</name>
<sequence length="71" mass="8006">MKWMLVCFFIGGCFGNEPKAENEASFYTQQECAAAAKAKNEQVAEEEYFNGPVHVSYLCVENPIYSGVRYP</sequence>
<dbReference type="Proteomes" id="UP000324233">
    <property type="component" value="Chromosome"/>
</dbReference>
<gene>
    <name evidence="1" type="ORF">OJF2_51290</name>
</gene>
<reference evidence="1 2" key="1">
    <citation type="submission" date="2019-08" db="EMBL/GenBank/DDBJ databases">
        <title>Deep-cultivation of Planctomycetes and their phenomic and genomic characterization uncovers novel biology.</title>
        <authorList>
            <person name="Wiegand S."/>
            <person name="Jogler M."/>
            <person name="Boedeker C."/>
            <person name="Pinto D."/>
            <person name="Vollmers J."/>
            <person name="Rivas-Marin E."/>
            <person name="Kohn T."/>
            <person name="Peeters S.H."/>
            <person name="Heuer A."/>
            <person name="Rast P."/>
            <person name="Oberbeckmann S."/>
            <person name="Bunk B."/>
            <person name="Jeske O."/>
            <person name="Meyerdierks A."/>
            <person name="Storesund J.E."/>
            <person name="Kallscheuer N."/>
            <person name="Luecker S."/>
            <person name="Lage O.M."/>
            <person name="Pohl T."/>
            <person name="Merkel B.J."/>
            <person name="Hornburger P."/>
            <person name="Mueller R.-W."/>
            <person name="Bruemmer F."/>
            <person name="Labrenz M."/>
            <person name="Spormann A.M."/>
            <person name="Op den Camp H."/>
            <person name="Overmann J."/>
            <person name="Amann R."/>
            <person name="Jetten M.S.M."/>
            <person name="Mascher T."/>
            <person name="Medema M.H."/>
            <person name="Devos D.P."/>
            <person name="Kaster A.-K."/>
            <person name="Ovreas L."/>
            <person name="Rohde M."/>
            <person name="Galperin M.Y."/>
            <person name="Jogler C."/>
        </authorList>
    </citation>
    <scope>NUCLEOTIDE SEQUENCE [LARGE SCALE GENOMIC DNA]</scope>
    <source>
        <strain evidence="1 2">OJF2</strain>
    </source>
</reference>
<keyword evidence="2" id="KW-1185">Reference proteome</keyword>